<reference evidence="2 3" key="1">
    <citation type="submission" date="2020-08" db="EMBL/GenBank/DDBJ databases">
        <title>Genomic Encyclopedia of Type Strains, Phase IV (KMG-IV): sequencing the most valuable type-strain genomes for metagenomic binning, comparative biology and taxonomic classification.</title>
        <authorList>
            <person name="Goeker M."/>
        </authorList>
    </citation>
    <scope>NUCLEOTIDE SEQUENCE [LARGE SCALE GENOMIC DNA]</scope>
    <source>
        <strain evidence="2 3">DSM 100044</strain>
    </source>
</reference>
<protein>
    <submittedName>
        <fullName evidence="2">Uncharacterized protein</fullName>
    </submittedName>
</protein>
<evidence type="ECO:0000313" key="3">
    <source>
        <dbReference type="Proteomes" id="UP000546200"/>
    </source>
</evidence>
<evidence type="ECO:0000313" key="2">
    <source>
        <dbReference type="EMBL" id="MBB5717006.1"/>
    </source>
</evidence>
<dbReference type="EMBL" id="JACIJK010000020">
    <property type="protein sequence ID" value="MBB5717006.1"/>
    <property type="molecule type" value="Genomic_DNA"/>
</dbReference>
<keyword evidence="1" id="KW-0472">Membrane</keyword>
<gene>
    <name evidence="2" type="ORF">FHS94_003879</name>
</gene>
<organism evidence="2 3">
    <name type="scientific">Sphingomonas aerophila</name>
    <dbReference type="NCBI Taxonomy" id="1344948"/>
    <lineage>
        <taxon>Bacteria</taxon>
        <taxon>Pseudomonadati</taxon>
        <taxon>Pseudomonadota</taxon>
        <taxon>Alphaproteobacteria</taxon>
        <taxon>Sphingomonadales</taxon>
        <taxon>Sphingomonadaceae</taxon>
        <taxon>Sphingomonas</taxon>
    </lineage>
</organism>
<name>A0A7W9EW73_9SPHN</name>
<evidence type="ECO:0000256" key="1">
    <source>
        <dbReference type="SAM" id="Phobius"/>
    </source>
</evidence>
<proteinExistence type="predicted"/>
<sequence length="87" mass="9785">MTWKRLALAYLLGFVALPVGYYLSKAAFTWWYMRTDPHGDGQVGLSIFVGGLFMALICGFVTFGAVLIQGHQRRYRPIRFPPKAGQS</sequence>
<keyword evidence="1" id="KW-1133">Transmembrane helix</keyword>
<dbReference type="Proteomes" id="UP000546200">
    <property type="component" value="Unassembled WGS sequence"/>
</dbReference>
<accession>A0A7W9EW73</accession>
<feature type="transmembrane region" description="Helical" evidence="1">
    <location>
        <begin position="42"/>
        <end position="68"/>
    </location>
</feature>
<comment type="caution">
    <text evidence="2">The sequence shown here is derived from an EMBL/GenBank/DDBJ whole genome shotgun (WGS) entry which is preliminary data.</text>
</comment>
<dbReference type="RefSeq" id="WP_184060741.1">
    <property type="nucleotide sequence ID" value="NZ_JACIJK010000020.1"/>
</dbReference>
<keyword evidence="3" id="KW-1185">Reference proteome</keyword>
<keyword evidence="1" id="KW-0812">Transmembrane</keyword>
<dbReference type="AlphaFoldDB" id="A0A7W9EW73"/>